<dbReference type="RefSeq" id="XP_024343274.1">
    <property type="nucleotide sequence ID" value="XM_024478410.1"/>
</dbReference>
<dbReference type="InterPro" id="IPR039773">
    <property type="entry name" value="BAG_chaperone_regulator"/>
</dbReference>
<dbReference type="PANTHER" id="PTHR12329">
    <property type="entry name" value="BCL2-ASSOCIATED ATHANOGENE"/>
    <property type="match status" value="1"/>
</dbReference>
<dbReference type="InterPro" id="IPR029071">
    <property type="entry name" value="Ubiquitin-like_domsf"/>
</dbReference>
<dbReference type="GeneID" id="36323360"/>
<evidence type="ECO:0000256" key="2">
    <source>
        <dbReference type="SAM" id="MobiDB-lite"/>
    </source>
</evidence>
<dbReference type="OrthoDB" id="417450at2759"/>
<evidence type="ECO:0000259" key="3">
    <source>
        <dbReference type="PROSITE" id="PS50053"/>
    </source>
</evidence>
<dbReference type="Proteomes" id="UP000194127">
    <property type="component" value="Unassembled WGS sequence"/>
</dbReference>
<gene>
    <name evidence="5" type="ORF">POSPLADRAFT_1043907</name>
</gene>
<dbReference type="SMART" id="SM00264">
    <property type="entry name" value="BAG"/>
    <property type="match status" value="1"/>
</dbReference>
<proteinExistence type="predicted"/>
<dbReference type="GO" id="GO:0005829">
    <property type="term" value="C:cytosol"/>
    <property type="evidence" value="ECO:0007669"/>
    <property type="project" value="TreeGrafter"/>
</dbReference>
<dbReference type="PROSITE" id="PS50053">
    <property type="entry name" value="UBIQUITIN_2"/>
    <property type="match status" value="1"/>
</dbReference>
<accession>A0A1X6ND80</accession>
<dbReference type="GO" id="GO:0050821">
    <property type="term" value="P:protein stabilization"/>
    <property type="evidence" value="ECO:0007669"/>
    <property type="project" value="TreeGrafter"/>
</dbReference>
<dbReference type="PROSITE" id="PS51035">
    <property type="entry name" value="BAG"/>
    <property type="match status" value="1"/>
</dbReference>
<dbReference type="STRING" id="670580.A0A1X6ND80"/>
<evidence type="ECO:0008006" key="7">
    <source>
        <dbReference type="Google" id="ProtNLM"/>
    </source>
</evidence>
<dbReference type="GO" id="GO:0000774">
    <property type="term" value="F:adenyl-nucleotide exchange factor activity"/>
    <property type="evidence" value="ECO:0007669"/>
    <property type="project" value="TreeGrafter"/>
</dbReference>
<dbReference type="Pfam" id="PF00240">
    <property type="entry name" value="ubiquitin"/>
    <property type="match status" value="1"/>
</dbReference>
<protein>
    <recommendedName>
        <fullName evidence="7">BAG domain-containing protein</fullName>
    </recommendedName>
</protein>
<dbReference type="InterPro" id="IPR036533">
    <property type="entry name" value="BAG_dom_sf"/>
</dbReference>
<evidence type="ECO:0000256" key="1">
    <source>
        <dbReference type="ARBA" id="ARBA00023186"/>
    </source>
</evidence>
<dbReference type="GO" id="GO:0016020">
    <property type="term" value="C:membrane"/>
    <property type="evidence" value="ECO:0007669"/>
    <property type="project" value="TreeGrafter"/>
</dbReference>
<feature type="domain" description="BAG" evidence="4">
    <location>
        <begin position="147"/>
        <end position="212"/>
    </location>
</feature>
<dbReference type="InterPro" id="IPR000626">
    <property type="entry name" value="Ubiquitin-like_dom"/>
</dbReference>
<dbReference type="SUPFAM" id="SSF54236">
    <property type="entry name" value="Ubiquitin-like"/>
    <property type="match status" value="1"/>
</dbReference>
<dbReference type="AlphaFoldDB" id="A0A1X6ND80"/>
<dbReference type="SUPFAM" id="SSF63491">
    <property type="entry name" value="BAG domain"/>
    <property type="match status" value="1"/>
</dbReference>
<dbReference type="Gene3D" id="3.10.20.90">
    <property type="entry name" value="Phosphatidylinositol 3-kinase Catalytic Subunit, Chain A, domain 1"/>
    <property type="match status" value="1"/>
</dbReference>
<keyword evidence="6" id="KW-1185">Reference proteome</keyword>
<sequence length="220" mass="24011">MSYVVKWGRERLHFPLPPPDTKLSAIRHQLAEYTQLPAQSFKLIHAGAVMKDDNAPLSAYGLKPNSTIALVGGGESPPSSTKRSRKHAEKSTSAERTEASTVAQIQGELDAVRNNLLPDVDEFLTALEPGAISTSTAPAPAPAQTTGLRQNQLGGRQQDLALEHVRLGELLLQALLRLDAITTEGEWEDARRERKGAVKEVQALLDRLDGGWRTRKAQRA</sequence>
<dbReference type="PANTHER" id="PTHR12329:SF16">
    <property type="entry name" value="BAG FAMILY MOLECULAR CHAPERONE REGULATOR 1"/>
    <property type="match status" value="1"/>
</dbReference>
<name>A0A1X6ND80_9APHY</name>
<feature type="compositionally biased region" description="Basic and acidic residues" evidence="2">
    <location>
        <begin position="89"/>
        <end position="98"/>
    </location>
</feature>
<dbReference type="EMBL" id="KZ110592">
    <property type="protein sequence ID" value="OSX66480.1"/>
    <property type="molecule type" value="Genomic_DNA"/>
</dbReference>
<evidence type="ECO:0000313" key="5">
    <source>
        <dbReference type="EMBL" id="OSX66480.1"/>
    </source>
</evidence>
<organism evidence="5 6">
    <name type="scientific">Postia placenta MAD-698-R-SB12</name>
    <dbReference type="NCBI Taxonomy" id="670580"/>
    <lineage>
        <taxon>Eukaryota</taxon>
        <taxon>Fungi</taxon>
        <taxon>Dikarya</taxon>
        <taxon>Basidiomycota</taxon>
        <taxon>Agaricomycotina</taxon>
        <taxon>Agaricomycetes</taxon>
        <taxon>Polyporales</taxon>
        <taxon>Adustoporiaceae</taxon>
        <taxon>Rhodonia</taxon>
    </lineage>
</organism>
<feature type="region of interest" description="Disordered" evidence="2">
    <location>
        <begin position="69"/>
        <end position="101"/>
    </location>
</feature>
<dbReference type="GO" id="GO:0005634">
    <property type="term" value="C:nucleus"/>
    <property type="evidence" value="ECO:0007669"/>
    <property type="project" value="TreeGrafter"/>
</dbReference>
<evidence type="ECO:0000313" key="6">
    <source>
        <dbReference type="Proteomes" id="UP000194127"/>
    </source>
</evidence>
<evidence type="ECO:0000259" key="4">
    <source>
        <dbReference type="PROSITE" id="PS51035"/>
    </source>
</evidence>
<dbReference type="Gene3D" id="1.20.58.120">
    <property type="entry name" value="BAG domain"/>
    <property type="match status" value="1"/>
</dbReference>
<keyword evidence="1" id="KW-0143">Chaperone</keyword>
<dbReference type="GO" id="GO:0051087">
    <property type="term" value="F:protein-folding chaperone binding"/>
    <property type="evidence" value="ECO:0007669"/>
    <property type="project" value="InterPro"/>
</dbReference>
<dbReference type="SMART" id="SM00213">
    <property type="entry name" value="UBQ"/>
    <property type="match status" value="1"/>
</dbReference>
<dbReference type="InterPro" id="IPR003103">
    <property type="entry name" value="BAG_domain"/>
</dbReference>
<reference evidence="5 6" key="1">
    <citation type="submission" date="2017-04" db="EMBL/GenBank/DDBJ databases">
        <title>Genome Sequence of the Model Brown-Rot Fungus Postia placenta SB12.</title>
        <authorList>
            <consortium name="DOE Joint Genome Institute"/>
            <person name="Gaskell J."/>
            <person name="Kersten P."/>
            <person name="Larrondo L.F."/>
            <person name="Canessa P."/>
            <person name="Martinez D."/>
            <person name="Hibbett D."/>
            <person name="Schmoll M."/>
            <person name="Kubicek C.P."/>
            <person name="Martinez A.T."/>
            <person name="Yadav J."/>
            <person name="Master E."/>
            <person name="Magnuson J.K."/>
            <person name="James T."/>
            <person name="Yaver D."/>
            <person name="Berka R."/>
            <person name="Labutti K."/>
            <person name="Lipzen A."/>
            <person name="Aerts A."/>
            <person name="Barry K."/>
            <person name="Henrissat B."/>
            <person name="Blanchette R."/>
            <person name="Grigoriev I."/>
            <person name="Cullen D."/>
        </authorList>
    </citation>
    <scope>NUCLEOTIDE SEQUENCE [LARGE SCALE GENOMIC DNA]</scope>
    <source>
        <strain evidence="5 6">MAD-698-R-SB12</strain>
    </source>
</reference>
<feature type="domain" description="Ubiquitin-like" evidence="3">
    <location>
        <begin position="23"/>
        <end position="71"/>
    </location>
</feature>
<dbReference type="Pfam" id="PF02179">
    <property type="entry name" value="BAG"/>
    <property type="match status" value="1"/>
</dbReference>